<dbReference type="InParanoid" id="G1XM33"/>
<dbReference type="OrthoDB" id="5151428at2759"/>
<gene>
    <name evidence="1" type="ORF">AOL_s00140g2</name>
</gene>
<proteinExistence type="predicted"/>
<protein>
    <submittedName>
        <fullName evidence="1">Uncharacterized protein</fullName>
    </submittedName>
</protein>
<evidence type="ECO:0000313" key="2">
    <source>
        <dbReference type="Proteomes" id="UP000008784"/>
    </source>
</evidence>
<accession>G1XM33</accession>
<dbReference type="HOGENOM" id="CLU_794475_0_0_1"/>
<organism evidence="1 2">
    <name type="scientific">Arthrobotrys oligospora (strain ATCC 24927 / CBS 115.81 / DSM 1491)</name>
    <name type="common">Nematode-trapping fungus</name>
    <name type="synonym">Didymozoophaga oligospora</name>
    <dbReference type="NCBI Taxonomy" id="756982"/>
    <lineage>
        <taxon>Eukaryota</taxon>
        <taxon>Fungi</taxon>
        <taxon>Dikarya</taxon>
        <taxon>Ascomycota</taxon>
        <taxon>Pezizomycotina</taxon>
        <taxon>Orbiliomycetes</taxon>
        <taxon>Orbiliales</taxon>
        <taxon>Orbiliaceae</taxon>
        <taxon>Orbilia</taxon>
        <taxon>Orbilia oligospora</taxon>
    </lineage>
</organism>
<dbReference type="Proteomes" id="UP000008784">
    <property type="component" value="Unassembled WGS sequence"/>
</dbReference>
<sequence length="349" mass="38934">MADPRIRALLGAAILEYVSDCSTFESVRQAIINFEEEADSKNGSGLEVSRAVSRRSTLEFVDIRSFNRITGRGTNPSIIYPNEALSTMTLGAGWAGTIYEIIALGFPECMPPYEACVLMEQTAAMMNFIASLPRDQRTNTQNALIPVWSEPGTDLAVDFKTLSDYSDNTRGPELSAIGQYSASHNNHSRYIMLAVFLAAARLGKTPLSGFRDIHLAKAIELAPKIQVPTNRLCTPHEDRMPRITSIITHLWEYIERSNDQKTDDCIASAQRALHRVIDEEIQGICWMRKDPAVLWAVCAALFWTMLNIDGMAAFLLQGDAFKFLEVESDGFEDSWLDEIYASKPVKPEL</sequence>
<comment type="caution">
    <text evidence="1">The sequence shown here is derived from an EMBL/GenBank/DDBJ whole genome shotgun (WGS) entry which is preliminary data.</text>
</comment>
<keyword evidence="2" id="KW-1185">Reference proteome</keyword>
<dbReference type="AlphaFoldDB" id="G1XM33"/>
<dbReference type="GeneID" id="22896551"/>
<name>G1XM33_ARTOA</name>
<evidence type="ECO:0000313" key="1">
    <source>
        <dbReference type="EMBL" id="EGX45686.1"/>
    </source>
</evidence>
<reference evidence="1 2" key="1">
    <citation type="journal article" date="2011" name="PLoS Pathog.">
        <title>Genomic and proteomic analyses of the fungus Arthrobotrys oligospora provide insights into nematode-trap formation.</title>
        <authorList>
            <person name="Yang J."/>
            <person name="Wang L."/>
            <person name="Ji X."/>
            <person name="Feng Y."/>
            <person name="Li X."/>
            <person name="Zou C."/>
            <person name="Xu J."/>
            <person name="Ren Y."/>
            <person name="Mi Q."/>
            <person name="Wu J."/>
            <person name="Liu S."/>
            <person name="Liu Y."/>
            <person name="Huang X."/>
            <person name="Wang H."/>
            <person name="Niu X."/>
            <person name="Li J."/>
            <person name="Liang L."/>
            <person name="Luo Y."/>
            <person name="Ji K."/>
            <person name="Zhou W."/>
            <person name="Yu Z."/>
            <person name="Li G."/>
            <person name="Liu Y."/>
            <person name="Li L."/>
            <person name="Qiao M."/>
            <person name="Feng L."/>
            <person name="Zhang K.-Q."/>
        </authorList>
    </citation>
    <scope>NUCLEOTIDE SEQUENCE [LARGE SCALE GENOMIC DNA]</scope>
    <source>
        <strain evidence="2">ATCC 24927 / CBS 115.81 / DSM 1491</strain>
    </source>
</reference>
<dbReference type="EMBL" id="ADOT01000227">
    <property type="protein sequence ID" value="EGX45686.1"/>
    <property type="molecule type" value="Genomic_DNA"/>
</dbReference>
<dbReference type="RefSeq" id="XP_011125545.1">
    <property type="nucleotide sequence ID" value="XM_011127243.1"/>
</dbReference>